<evidence type="ECO:0000259" key="12">
    <source>
        <dbReference type="Pfam" id="PF23598"/>
    </source>
</evidence>
<feature type="domain" description="Disease resistance R13L4/SHOC-2-like LRR" evidence="12">
    <location>
        <begin position="560"/>
        <end position="898"/>
    </location>
</feature>
<comment type="similarity">
    <text evidence="1">Belongs to the disease resistance NB-LRR family.</text>
</comment>
<dbReference type="PANTHER" id="PTHR36766:SF36">
    <property type="entry name" value="AAA+ ATPASE DOMAIN-CONTAINING PROTEIN"/>
    <property type="match status" value="1"/>
</dbReference>
<dbReference type="GO" id="GO:0005524">
    <property type="term" value="F:ATP binding"/>
    <property type="evidence" value="ECO:0007669"/>
    <property type="project" value="UniProtKB-KW"/>
</dbReference>
<dbReference type="GO" id="GO:0043531">
    <property type="term" value="F:ADP binding"/>
    <property type="evidence" value="ECO:0007669"/>
    <property type="project" value="InterPro"/>
</dbReference>
<dbReference type="InterPro" id="IPR041118">
    <property type="entry name" value="Rx_N"/>
</dbReference>
<evidence type="ECO:0000259" key="10">
    <source>
        <dbReference type="Pfam" id="PF18052"/>
    </source>
</evidence>
<dbReference type="SUPFAM" id="SSF52058">
    <property type="entry name" value="L domain-like"/>
    <property type="match status" value="1"/>
</dbReference>
<dbReference type="InterPro" id="IPR002182">
    <property type="entry name" value="NB-ARC"/>
</dbReference>
<dbReference type="Pfam" id="PF00931">
    <property type="entry name" value="NB-ARC"/>
    <property type="match status" value="1"/>
</dbReference>
<dbReference type="InterPro" id="IPR042197">
    <property type="entry name" value="Apaf_helical"/>
</dbReference>
<dbReference type="InterPro" id="IPR027417">
    <property type="entry name" value="P-loop_NTPase"/>
</dbReference>
<dbReference type="CDD" id="cd14798">
    <property type="entry name" value="RX-CC_like"/>
    <property type="match status" value="1"/>
</dbReference>
<keyword evidence="7" id="KW-0175">Coiled coil</keyword>
<dbReference type="EMBL" id="CAJGYO010000010">
    <property type="protein sequence ID" value="CAD6255482.1"/>
    <property type="molecule type" value="Genomic_DNA"/>
</dbReference>
<dbReference type="Pfam" id="PF18052">
    <property type="entry name" value="Rx_N"/>
    <property type="match status" value="1"/>
</dbReference>
<evidence type="ECO:0000256" key="5">
    <source>
        <dbReference type="ARBA" id="ARBA00022821"/>
    </source>
</evidence>
<organism evidence="13 14">
    <name type="scientific">Miscanthus lutarioriparius</name>
    <dbReference type="NCBI Taxonomy" id="422564"/>
    <lineage>
        <taxon>Eukaryota</taxon>
        <taxon>Viridiplantae</taxon>
        <taxon>Streptophyta</taxon>
        <taxon>Embryophyta</taxon>
        <taxon>Tracheophyta</taxon>
        <taxon>Spermatophyta</taxon>
        <taxon>Magnoliopsida</taxon>
        <taxon>Liliopsida</taxon>
        <taxon>Poales</taxon>
        <taxon>Poaceae</taxon>
        <taxon>PACMAD clade</taxon>
        <taxon>Panicoideae</taxon>
        <taxon>Andropogonodae</taxon>
        <taxon>Andropogoneae</taxon>
        <taxon>Saccharinae</taxon>
        <taxon>Miscanthus</taxon>
    </lineage>
</organism>
<keyword evidence="4" id="KW-0547">Nucleotide-binding</keyword>
<dbReference type="InterPro" id="IPR038005">
    <property type="entry name" value="RX-like_CC"/>
</dbReference>
<dbReference type="InterPro" id="IPR055414">
    <property type="entry name" value="LRR_R13L4/SHOC2-like"/>
</dbReference>
<dbReference type="FunFam" id="1.10.10.10:FF:000322">
    <property type="entry name" value="Probable disease resistance protein At1g63360"/>
    <property type="match status" value="1"/>
</dbReference>
<gene>
    <name evidence="13" type="ORF">NCGR_LOCUS39026</name>
</gene>
<dbReference type="GO" id="GO:0042742">
    <property type="term" value="P:defense response to bacterium"/>
    <property type="evidence" value="ECO:0007669"/>
    <property type="project" value="UniProtKB-ARBA"/>
</dbReference>
<feature type="region of interest" description="Disordered" evidence="8">
    <location>
        <begin position="1184"/>
        <end position="1205"/>
    </location>
</feature>
<feature type="compositionally biased region" description="Basic residues" evidence="8">
    <location>
        <begin position="1255"/>
        <end position="1266"/>
    </location>
</feature>
<keyword evidence="5" id="KW-0611">Plant defense</keyword>
<evidence type="ECO:0000313" key="14">
    <source>
        <dbReference type="Proteomes" id="UP000604825"/>
    </source>
</evidence>
<dbReference type="InterPro" id="IPR036388">
    <property type="entry name" value="WH-like_DNA-bd_sf"/>
</dbReference>
<dbReference type="PRINTS" id="PR00364">
    <property type="entry name" value="DISEASERSIST"/>
</dbReference>
<reference evidence="13" key="1">
    <citation type="submission" date="2020-10" db="EMBL/GenBank/DDBJ databases">
        <authorList>
            <person name="Han B."/>
            <person name="Lu T."/>
            <person name="Zhao Q."/>
            <person name="Huang X."/>
            <person name="Zhao Y."/>
        </authorList>
    </citation>
    <scope>NUCLEOTIDE SEQUENCE</scope>
</reference>
<evidence type="ECO:0000256" key="8">
    <source>
        <dbReference type="SAM" id="MobiDB-lite"/>
    </source>
</evidence>
<dbReference type="InterPro" id="IPR058922">
    <property type="entry name" value="WHD_DRP"/>
</dbReference>
<dbReference type="Gene3D" id="1.10.10.10">
    <property type="entry name" value="Winged helix-like DNA-binding domain superfamily/Winged helix DNA-binding domain"/>
    <property type="match status" value="1"/>
</dbReference>
<evidence type="ECO:0000259" key="9">
    <source>
        <dbReference type="Pfam" id="PF00931"/>
    </source>
</evidence>
<dbReference type="Pfam" id="PF23598">
    <property type="entry name" value="LRR_14"/>
    <property type="match status" value="1"/>
</dbReference>
<evidence type="ECO:0000256" key="2">
    <source>
        <dbReference type="ARBA" id="ARBA00022614"/>
    </source>
</evidence>
<dbReference type="Gene3D" id="3.40.50.300">
    <property type="entry name" value="P-loop containing nucleotide triphosphate hydrolases"/>
    <property type="match status" value="1"/>
</dbReference>
<dbReference type="GO" id="GO:0009626">
    <property type="term" value="P:plant-type hypersensitive response"/>
    <property type="evidence" value="ECO:0007669"/>
    <property type="project" value="UniProtKB-ARBA"/>
</dbReference>
<dbReference type="GO" id="GO:0002758">
    <property type="term" value="P:innate immune response-activating signaling pathway"/>
    <property type="evidence" value="ECO:0007669"/>
    <property type="project" value="UniProtKB-ARBA"/>
</dbReference>
<feature type="region of interest" description="Disordered" evidence="8">
    <location>
        <begin position="1226"/>
        <end position="1278"/>
    </location>
</feature>
<dbReference type="Proteomes" id="UP000604825">
    <property type="component" value="Unassembled WGS sequence"/>
</dbReference>
<evidence type="ECO:0000256" key="7">
    <source>
        <dbReference type="ARBA" id="ARBA00023054"/>
    </source>
</evidence>
<dbReference type="Pfam" id="PF23559">
    <property type="entry name" value="WHD_DRP"/>
    <property type="match status" value="1"/>
</dbReference>
<proteinExistence type="inferred from homology"/>
<feature type="compositionally biased region" description="Basic and acidic residues" evidence="8">
    <location>
        <begin position="1238"/>
        <end position="1254"/>
    </location>
</feature>
<dbReference type="SUPFAM" id="SSF52540">
    <property type="entry name" value="P-loop containing nucleoside triphosphate hydrolases"/>
    <property type="match status" value="1"/>
</dbReference>
<feature type="domain" description="Disease resistance protein winged helix" evidence="11">
    <location>
        <begin position="435"/>
        <end position="511"/>
    </location>
</feature>
<dbReference type="Gene3D" id="1.20.5.4130">
    <property type="match status" value="1"/>
</dbReference>
<keyword evidence="6" id="KW-0067">ATP-binding</keyword>
<accession>A0A811QDP7</accession>
<protein>
    <submittedName>
        <fullName evidence="13">Uncharacterized protein</fullName>
    </submittedName>
</protein>
<evidence type="ECO:0000256" key="1">
    <source>
        <dbReference type="ARBA" id="ARBA00008894"/>
    </source>
</evidence>
<evidence type="ECO:0000259" key="11">
    <source>
        <dbReference type="Pfam" id="PF23559"/>
    </source>
</evidence>
<dbReference type="PANTHER" id="PTHR36766">
    <property type="entry name" value="PLANT BROAD-SPECTRUM MILDEW RESISTANCE PROTEIN RPW8"/>
    <property type="match status" value="1"/>
</dbReference>
<feature type="domain" description="NB-ARC" evidence="9">
    <location>
        <begin position="178"/>
        <end position="344"/>
    </location>
</feature>
<evidence type="ECO:0000256" key="4">
    <source>
        <dbReference type="ARBA" id="ARBA00022741"/>
    </source>
</evidence>
<dbReference type="Gene3D" id="3.80.10.10">
    <property type="entry name" value="Ribonuclease Inhibitor"/>
    <property type="match status" value="1"/>
</dbReference>
<feature type="domain" description="Disease resistance N-terminal" evidence="10">
    <location>
        <begin position="13"/>
        <end position="94"/>
    </location>
</feature>
<comment type="caution">
    <text evidence="13">The sequence shown here is derived from an EMBL/GenBank/DDBJ whole genome shotgun (WGS) entry which is preliminary data.</text>
</comment>
<evidence type="ECO:0000313" key="13">
    <source>
        <dbReference type="EMBL" id="CAD6255482.1"/>
    </source>
</evidence>
<keyword evidence="2" id="KW-0433">Leucine-rich repeat</keyword>
<keyword evidence="14" id="KW-1185">Reference proteome</keyword>
<evidence type="ECO:0000256" key="6">
    <source>
        <dbReference type="ARBA" id="ARBA00022840"/>
    </source>
</evidence>
<sequence length="1341" mass="150966">MAAILDAMGPYMMQLIADMATEEVKMLLGISGDIEKLENNMESIKCFLTDAERKRINEVRVQRWVQMLKNVMYDATDILDLCQIEADKQRESKASSMVEKALGCCRPLLSCLRNPMFAHKIGSRIKELNQRLDNIYEEAHKFNFINLGSHPEQRMSTGEKVTSEFVESAIVGEKIERETRELAQMLTINGHHDIKVVAIVGTGGMGKTTLAQKIFNETTVQGHFKMKIWLSITQHFDEVQLLRTAIEHAGGVHGGVQDKSLLSQMLTNTLSMGRFLLVLDDVWSNVAWSNVLSVPVRNASKNQQGNWVLITTRLEDLALQTGASYQHHVSPLNEDDAWSLLNKQLPPTPGQVHGTNHLKVVGMKIISKCGGLPLAIKVMGGLLSTKPRSEGDWEAVLKHHAWSVAGLPKELDNAIYLRYEDLSPQLKQCFLYCSLFPKGTTIWQSQVVPMWISEGFIHRPDRSSCSYDDWLEEIADGYYQELITRNLIEPATESALTRYSCTMHDVVRSFAEFMSKEESLVVQDQQDDGGSKISHVRHLSIGSTKSALEWDILQKHKSVRTLIINKRINVQPSDSFGRLSTLRVLFIRGTDCDSLVDSLCLLRHLRYLHFQDTNISRLPGDIHRMKFLQHIMVDRCPQLDHLPSCITQLLHLRTLSMYGFHDNVLIPKGFGQLKNLRTLLGFRVHLDKNGGTGWCSLEEIGPLSQLRKLSLLGLENVPASSSAGMAMVSSKEHLDYFVLEWSSSGFMELRDEINKQQQQRVVEEVIEVLSPPSSIRHLHIEGYFGSRLPNWMMVPATWVFKSLRLLRMDKLCCCTQLPDGLCQLPSLESLDIGDAPAIKSVGPEFQSPSSLASVVTFPNLTFLRLAGLCEWEEWEWEEQGEDATVDAMAMPALKELTILSCKLACLPPGLASSRRHALREVRLYKLSNLTYIENFPSVVRLKVFDCPELRRISNLSKLQKIDIAYCPNVKVLGVPSLDSIEMMDGTMETIPEYLTTVTPRAHNLLDATQELRCWRRRLNERLQQHRIHAHAPCRPRLISGSSITGRGSAQTSRTPYVFHTEPSEGSFGRLLATDPRNPRADNTCFQHMPNFAPNTFNQTQFPTPPPPFNHSHYPQHSQPTHAMHNLNPFGGVGNLQQYAQCSPSYQGFQPLPNFSFPGGMFVDAVGGASSHGLDSVTLQSQIGELEQDEEKEDSSASNPDEGRRAVRINYIEDENLRLKNKRTKVDESGAYTSSSNQDTDKGETFKKVRPEGQKKAKARMRGKGKGKAIPQPPLGSQPNEDMVLFHDAMLKRASALEKTAEASKEKVRMEKIGKYMQISDEKAHIFTNCGSIRKLVPRIFS</sequence>
<dbReference type="InterPro" id="IPR032675">
    <property type="entry name" value="LRR_dom_sf"/>
</dbReference>
<evidence type="ECO:0000256" key="3">
    <source>
        <dbReference type="ARBA" id="ARBA00022737"/>
    </source>
</evidence>
<dbReference type="OrthoDB" id="762143at2759"/>
<keyword evidence="3" id="KW-0677">Repeat</keyword>
<name>A0A811QDP7_9POAL</name>
<dbReference type="Gene3D" id="1.10.8.430">
    <property type="entry name" value="Helical domain of apoptotic protease-activating factors"/>
    <property type="match status" value="1"/>
</dbReference>